<sequence>MPAVIREFTEEDLDENVILLVVEIGDKAVKFMAVATKILVQMEPPVEIPPMEIPCQEPDSVMDATKTVDTLDVGGIVTYVCDFGYSMSSGDAILTCKIGPFWMGTLPTCSVIKCKITGLNDYTIPSTTSDVSPTTQVSFTCLPGYKLPKGDAGQRECRLGGEWVSPLPACEGKLLCKIMPLR</sequence>
<keyword evidence="4" id="KW-0768">Sushi</keyword>
<organism evidence="6 7">
    <name type="scientific">Mytilus edulis</name>
    <name type="common">Blue mussel</name>
    <dbReference type="NCBI Taxonomy" id="6550"/>
    <lineage>
        <taxon>Eukaryota</taxon>
        <taxon>Metazoa</taxon>
        <taxon>Spiralia</taxon>
        <taxon>Lophotrochozoa</taxon>
        <taxon>Mollusca</taxon>
        <taxon>Bivalvia</taxon>
        <taxon>Autobranchia</taxon>
        <taxon>Pteriomorphia</taxon>
        <taxon>Mytilida</taxon>
        <taxon>Mytiloidea</taxon>
        <taxon>Mytilidae</taxon>
        <taxon>Mytilinae</taxon>
        <taxon>Mytilus</taxon>
    </lineage>
</organism>
<dbReference type="CDD" id="cd00033">
    <property type="entry name" value="CCP"/>
    <property type="match status" value="2"/>
</dbReference>
<evidence type="ECO:0000256" key="3">
    <source>
        <dbReference type="ARBA" id="ARBA00023157"/>
    </source>
</evidence>
<comment type="caution">
    <text evidence="6">The sequence shown here is derived from an EMBL/GenBank/DDBJ whole genome shotgun (WGS) entry which is preliminary data.</text>
</comment>
<dbReference type="PANTHER" id="PTHR45656:SF4">
    <property type="entry name" value="PROTEIN CBR-CLEC-78"/>
    <property type="match status" value="1"/>
</dbReference>
<dbReference type="PROSITE" id="PS50923">
    <property type="entry name" value="SUSHI"/>
    <property type="match status" value="2"/>
</dbReference>
<evidence type="ECO:0000259" key="5">
    <source>
        <dbReference type="PROSITE" id="PS50923"/>
    </source>
</evidence>
<dbReference type="Proteomes" id="UP000683360">
    <property type="component" value="Unassembled WGS sequence"/>
</dbReference>
<dbReference type="EMBL" id="CAJPWZ010001620">
    <property type="protein sequence ID" value="CAG2218982.1"/>
    <property type="molecule type" value="Genomic_DNA"/>
</dbReference>
<feature type="domain" description="Sushi" evidence="5">
    <location>
        <begin position="53"/>
        <end position="111"/>
    </location>
</feature>
<keyword evidence="2" id="KW-0677">Repeat</keyword>
<reference evidence="6" key="1">
    <citation type="submission" date="2021-03" db="EMBL/GenBank/DDBJ databases">
        <authorList>
            <person name="Bekaert M."/>
        </authorList>
    </citation>
    <scope>NUCLEOTIDE SEQUENCE</scope>
</reference>
<dbReference type="Gene3D" id="2.10.70.10">
    <property type="entry name" value="Complement Module, domain 1"/>
    <property type="match status" value="2"/>
</dbReference>
<keyword evidence="3 4" id="KW-1015">Disulfide bond</keyword>
<evidence type="ECO:0000256" key="4">
    <source>
        <dbReference type="PROSITE-ProRule" id="PRU00302"/>
    </source>
</evidence>
<dbReference type="Pfam" id="PF00084">
    <property type="entry name" value="Sushi"/>
    <property type="match status" value="2"/>
</dbReference>
<name>A0A8S3SQ11_MYTED</name>
<keyword evidence="1" id="KW-0732">Signal</keyword>
<dbReference type="OrthoDB" id="6161811at2759"/>
<feature type="domain" description="Sushi" evidence="5">
    <location>
        <begin position="112"/>
        <end position="172"/>
    </location>
</feature>
<dbReference type="InterPro" id="IPR051277">
    <property type="entry name" value="SEZ6_CSMD_C4BPB_Regulators"/>
</dbReference>
<dbReference type="SMART" id="SM00032">
    <property type="entry name" value="CCP"/>
    <property type="match status" value="2"/>
</dbReference>
<comment type="caution">
    <text evidence="4">Lacks conserved residue(s) required for the propagation of feature annotation.</text>
</comment>
<proteinExistence type="predicted"/>
<accession>A0A8S3SQ11</accession>
<evidence type="ECO:0000256" key="2">
    <source>
        <dbReference type="ARBA" id="ARBA00022737"/>
    </source>
</evidence>
<evidence type="ECO:0000313" key="7">
    <source>
        <dbReference type="Proteomes" id="UP000683360"/>
    </source>
</evidence>
<evidence type="ECO:0000256" key="1">
    <source>
        <dbReference type="ARBA" id="ARBA00022729"/>
    </source>
</evidence>
<dbReference type="InterPro" id="IPR000436">
    <property type="entry name" value="Sushi_SCR_CCP_dom"/>
</dbReference>
<gene>
    <name evidence="6" type="ORF">MEDL_32583</name>
</gene>
<dbReference type="SUPFAM" id="SSF57535">
    <property type="entry name" value="Complement control module/SCR domain"/>
    <property type="match status" value="2"/>
</dbReference>
<dbReference type="InterPro" id="IPR035976">
    <property type="entry name" value="Sushi/SCR/CCP_sf"/>
</dbReference>
<dbReference type="PANTHER" id="PTHR45656">
    <property type="entry name" value="PROTEIN CBR-CLEC-78"/>
    <property type="match status" value="1"/>
</dbReference>
<evidence type="ECO:0000313" key="6">
    <source>
        <dbReference type="EMBL" id="CAG2218982.1"/>
    </source>
</evidence>
<protein>
    <submittedName>
        <fullName evidence="6">CSMD</fullName>
    </submittedName>
</protein>
<dbReference type="AlphaFoldDB" id="A0A8S3SQ11"/>
<feature type="disulfide bond" evidence="4">
    <location>
        <begin position="114"/>
        <end position="157"/>
    </location>
</feature>
<keyword evidence="7" id="KW-1185">Reference proteome</keyword>